<gene>
    <name evidence="2" type="ORF">LJ656_20740</name>
</gene>
<protein>
    <submittedName>
        <fullName evidence="2">Uncharacterized protein</fullName>
    </submittedName>
</protein>
<dbReference type="EMBL" id="JAJITD010000010">
    <property type="protein sequence ID" value="MCC8395022.1"/>
    <property type="molecule type" value="Genomic_DNA"/>
</dbReference>
<dbReference type="RefSeq" id="WP_230511242.1">
    <property type="nucleotide sequence ID" value="NZ_JAJITD010000010.1"/>
</dbReference>
<dbReference type="Proteomes" id="UP001431019">
    <property type="component" value="Unassembled WGS sequence"/>
</dbReference>
<feature type="chain" id="PRO_5045404448" evidence="1">
    <location>
        <begin position="30"/>
        <end position="157"/>
    </location>
</feature>
<reference evidence="2 3" key="1">
    <citation type="submission" date="2021-11" db="EMBL/GenBank/DDBJ databases">
        <authorList>
            <person name="Oh E.-T."/>
            <person name="Kim S.-B."/>
        </authorList>
    </citation>
    <scope>NUCLEOTIDE SEQUENCE [LARGE SCALE GENOMIC DNA]</scope>
    <source>
        <strain evidence="2 3">MMS20-SJTR3</strain>
    </source>
</reference>
<keyword evidence="3" id="KW-1185">Reference proteome</keyword>
<keyword evidence="1" id="KW-0732">Signal</keyword>
<feature type="signal peptide" evidence="1">
    <location>
        <begin position="1"/>
        <end position="29"/>
    </location>
</feature>
<evidence type="ECO:0000256" key="1">
    <source>
        <dbReference type="SAM" id="SignalP"/>
    </source>
</evidence>
<evidence type="ECO:0000313" key="3">
    <source>
        <dbReference type="Proteomes" id="UP001431019"/>
    </source>
</evidence>
<organism evidence="2 3">
    <name type="scientific">Paraburkholderia sejongensis</name>
    <dbReference type="NCBI Taxonomy" id="2886946"/>
    <lineage>
        <taxon>Bacteria</taxon>
        <taxon>Pseudomonadati</taxon>
        <taxon>Pseudomonadota</taxon>
        <taxon>Betaproteobacteria</taxon>
        <taxon>Burkholderiales</taxon>
        <taxon>Burkholderiaceae</taxon>
        <taxon>Paraburkholderia</taxon>
    </lineage>
</organism>
<accession>A0ABS8JYP7</accession>
<sequence>MRLALRIDPLRRASYVAICAALISSAWPAAVGAQSTPGTQAQSATLADSGESVGVASSNLPSAPVAATDDTSLLAALTPSPAVDAATVNDISLDDQVLSRQRGGAVGMVMVAATPQLRHGSGNQVTLWDEIAPPSPLPVPLDAARAAQGNVATYQRK</sequence>
<comment type="caution">
    <text evidence="2">The sequence shown here is derived from an EMBL/GenBank/DDBJ whole genome shotgun (WGS) entry which is preliminary data.</text>
</comment>
<name>A0ABS8JYP7_9BURK</name>
<proteinExistence type="predicted"/>
<evidence type="ECO:0000313" key="2">
    <source>
        <dbReference type="EMBL" id="MCC8395022.1"/>
    </source>
</evidence>